<name>A0ABU3Q7B8_9SPHN</name>
<gene>
    <name evidence="3" type="ORF">RQX22_08555</name>
</gene>
<feature type="domain" description="UspA" evidence="2">
    <location>
        <begin position="151"/>
        <end position="265"/>
    </location>
</feature>
<reference evidence="3 4" key="1">
    <citation type="submission" date="2023-05" db="EMBL/GenBank/DDBJ databases">
        <authorList>
            <person name="Guo Y."/>
        </authorList>
    </citation>
    <scope>NUCLEOTIDE SEQUENCE [LARGE SCALE GENOMIC DNA]</scope>
    <source>
        <strain evidence="3 4">GR2756</strain>
    </source>
</reference>
<evidence type="ECO:0000259" key="2">
    <source>
        <dbReference type="Pfam" id="PF00582"/>
    </source>
</evidence>
<keyword evidence="4" id="KW-1185">Reference proteome</keyword>
<sequence length="267" mass="28776">MKSVLLYANQDSGLEARLQAALDVARRFGGHLSCLQVTPYNSFIMGDPFGGVYALPSVAMEVAEADDRHREDLEQRLRGEGVSWDWSRFDGQPAQLIVDRSRLADLIVLSLAADRDDALLPVAADVALHARSLVLAMPRSSRSFDGGGPALVAWNGSAEAANALRLALPMLATAAQVDIVTIAEDDAEFPSTDAAEYLSRHGVRSELHERHHEGRTTCHAIIDTAQTLGAAYVVMGAYGHSRLREAVLGGATRDMMDQSPLPLLLGH</sequence>
<dbReference type="RefSeq" id="WP_315725565.1">
    <property type="nucleotide sequence ID" value="NZ_JAVUPU010000004.1"/>
</dbReference>
<dbReference type="Pfam" id="PF00582">
    <property type="entry name" value="Usp"/>
    <property type="match status" value="1"/>
</dbReference>
<proteinExistence type="inferred from homology"/>
<evidence type="ECO:0000256" key="1">
    <source>
        <dbReference type="ARBA" id="ARBA00008791"/>
    </source>
</evidence>
<dbReference type="Gene3D" id="3.40.50.12370">
    <property type="match status" value="1"/>
</dbReference>
<dbReference type="PANTHER" id="PTHR46268">
    <property type="entry name" value="STRESS RESPONSE PROTEIN NHAX"/>
    <property type="match status" value="1"/>
</dbReference>
<organism evidence="3 4">
    <name type="scientific">Sphingosinicella rhizophila</name>
    <dbReference type="NCBI Taxonomy" id="3050082"/>
    <lineage>
        <taxon>Bacteria</taxon>
        <taxon>Pseudomonadati</taxon>
        <taxon>Pseudomonadota</taxon>
        <taxon>Alphaproteobacteria</taxon>
        <taxon>Sphingomonadales</taxon>
        <taxon>Sphingosinicellaceae</taxon>
        <taxon>Sphingosinicella</taxon>
    </lineage>
</organism>
<evidence type="ECO:0000313" key="4">
    <source>
        <dbReference type="Proteomes" id="UP001259572"/>
    </source>
</evidence>
<dbReference type="EMBL" id="JAVUPU010000004">
    <property type="protein sequence ID" value="MDT9598999.1"/>
    <property type="molecule type" value="Genomic_DNA"/>
</dbReference>
<evidence type="ECO:0000313" key="3">
    <source>
        <dbReference type="EMBL" id="MDT9598999.1"/>
    </source>
</evidence>
<dbReference type="SUPFAM" id="SSF52402">
    <property type="entry name" value="Adenine nucleotide alpha hydrolases-like"/>
    <property type="match status" value="2"/>
</dbReference>
<dbReference type="Proteomes" id="UP001259572">
    <property type="component" value="Unassembled WGS sequence"/>
</dbReference>
<dbReference type="CDD" id="cd00293">
    <property type="entry name" value="USP-like"/>
    <property type="match status" value="1"/>
</dbReference>
<accession>A0ABU3Q7B8</accession>
<dbReference type="InterPro" id="IPR006016">
    <property type="entry name" value="UspA"/>
</dbReference>
<comment type="similarity">
    <text evidence="1">Belongs to the universal stress protein A family.</text>
</comment>
<protein>
    <submittedName>
        <fullName evidence="3">Universal stress protein</fullName>
    </submittedName>
</protein>
<comment type="caution">
    <text evidence="3">The sequence shown here is derived from an EMBL/GenBank/DDBJ whole genome shotgun (WGS) entry which is preliminary data.</text>
</comment>
<dbReference type="PANTHER" id="PTHR46268:SF15">
    <property type="entry name" value="UNIVERSAL STRESS PROTEIN HP_0031"/>
    <property type="match status" value="1"/>
</dbReference>